<reference evidence="2 3" key="1">
    <citation type="submission" date="2024-02" db="EMBL/GenBank/DDBJ databases">
        <authorList>
            <person name="Chen Y."/>
            <person name="Shah S."/>
            <person name="Dougan E. K."/>
            <person name="Thang M."/>
            <person name="Chan C."/>
        </authorList>
    </citation>
    <scope>NUCLEOTIDE SEQUENCE [LARGE SCALE GENOMIC DNA]</scope>
</reference>
<evidence type="ECO:0000256" key="1">
    <source>
        <dbReference type="SAM" id="MobiDB-lite"/>
    </source>
</evidence>
<feature type="compositionally biased region" description="Basic residues" evidence="1">
    <location>
        <begin position="1"/>
        <end position="10"/>
    </location>
</feature>
<gene>
    <name evidence="2" type="ORF">SCF082_LOCUS150</name>
</gene>
<evidence type="ECO:0000313" key="3">
    <source>
        <dbReference type="Proteomes" id="UP001642464"/>
    </source>
</evidence>
<comment type="caution">
    <text evidence="2">The sequence shown here is derived from an EMBL/GenBank/DDBJ whole genome shotgun (WGS) entry which is preliminary data.</text>
</comment>
<accession>A0ABP0H5E6</accession>
<keyword evidence="3" id="KW-1185">Reference proteome</keyword>
<organism evidence="2 3">
    <name type="scientific">Durusdinium trenchii</name>
    <dbReference type="NCBI Taxonomy" id="1381693"/>
    <lineage>
        <taxon>Eukaryota</taxon>
        <taxon>Sar</taxon>
        <taxon>Alveolata</taxon>
        <taxon>Dinophyceae</taxon>
        <taxon>Suessiales</taxon>
        <taxon>Symbiodiniaceae</taxon>
        <taxon>Durusdinium</taxon>
    </lineage>
</organism>
<sequence>MGKSKGSKPGKGKDSLAKARPSALKKPTAKDDRATNTKAKSSKKANANKRDKVAKETKKDTKKEKEKQAETATAASKKTGDEKGKKKGIEKHAAKTSSAAGTVTPPVKRHRMKSPPLSEASAESCKHLLELEQAAREATARAEMDAGCIDGFLDELRDLVASGVIPDLICVQPPIEEFHLLFHKVGGKAGGEDIPIPALSVKLVPLPFVRLAVPQLLRVLFAFSSASALTAAAALFLHDESKNLSRKQWTAVQVKELRKQFSAEKVEDLLQKRYSAGLWYKDDDYPDDLEERCFFGSENWVYMPNGRVVRQDDATFERMTMEARSKSLDEDMVKALTADDAVMASGALPQLKTATEAGAKALHQALDDESRAIIKAPKRKEKKPEAEEIKAKTPLDFASEKMAACLDQVSKARAKSLQLTGVEFGQELSKQLLEHATAMEKLWKTLHSMVSKEEKEDKLILAVTAEVEKKSKWWEKALVPDQDEPVLAEASVLLPHEVFAAIYQSGKHQVREGVNKLVADLVAWSLEHAFAGKAPTQGFKGEAFEKGTYRAAMAGKELAGGFKLCYFNHKADLKARKECHLFEKYYLCKKMCDRCSAIQPRGPGDVDNPLNYKNMSRDAPYKRHTVPHQEYLRTARRLSPWCAIRGFQIESCSWDVLHLIFLGVARNHVPSCLKILHTLGYHYEVGESASQFLKRTSMEMKADCKAERKHASKSVAFMYCRCPFPNQPTIPDKVSFMMCNGLEHMKGSMSRRGRSLWQTRRLRVTTVNSTAVSKRATSNKCVGG</sequence>
<name>A0ABP0H5E6_9DINO</name>
<dbReference type="EMBL" id="CAXAMM010000004">
    <property type="protein sequence ID" value="CAK8985426.1"/>
    <property type="molecule type" value="Genomic_DNA"/>
</dbReference>
<feature type="region of interest" description="Disordered" evidence="1">
    <location>
        <begin position="1"/>
        <end position="119"/>
    </location>
</feature>
<protein>
    <submittedName>
        <fullName evidence="2">Nipped-B-like protein B</fullName>
    </submittedName>
</protein>
<proteinExistence type="predicted"/>
<dbReference type="Proteomes" id="UP001642464">
    <property type="component" value="Unassembled WGS sequence"/>
</dbReference>
<evidence type="ECO:0000313" key="2">
    <source>
        <dbReference type="EMBL" id="CAK8985426.1"/>
    </source>
</evidence>
<feature type="compositionally biased region" description="Basic and acidic residues" evidence="1">
    <location>
        <begin position="48"/>
        <end position="69"/>
    </location>
</feature>